<sequence length="101" mass="11524">MIAISCYLVAITWIYEIYILSIMLIAFSIAYLTPCLAKLSSEFIGTDWNEKYGFVLPLSIVIWIVISVVLFNFITSELIRKILYIITGSVNIVSSIVIYKF</sequence>
<feature type="transmembrane region" description="Helical" evidence="1">
    <location>
        <begin position="52"/>
        <end position="75"/>
    </location>
</feature>
<evidence type="ECO:0000313" key="2">
    <source>
        <dbReference type="EMBL" id="KKN44208.1"/>
    </source>
</evidence>
<organism evidence="2">
    <name type="scientific">marine sediment metagenome</name>
    <dbReference type="NCBI Taxonomy" id="412755"/>
    <lineage>
        <taxon>unclassified sequences</taxon>
        <taxon>metagenomes</taxon>
        <taxon>ecological metagenomes</taxon>
    </lineage>
</organism>
<protein>
    <submittedName>
        <fullName evidence="2">Uncharacterized protein</fullName>
    </submittedName>
</protein>
<reference evidence="2" key="1">
    <citation type="journal article" date="2015" name="Nature">
        <title>Complex archaea that bridge the gap between prokaryotes and eukaryotes.</title>
        <authorList>
            <person name="Spang A."/>
            <person name="Saw J.H."/>
            <person name="Jorgensen S.L."/>
            <person name="Zaremba-Niedzwiedzka K."/>
            <person name="Martijn J."/>
            <person name="Lind A.E."/>
            <person name="van Eijk R."/>
            <person name="Schleper C."/>
            <person name="Guy L."/>
            <person name="Ettema T.J."/>
        </authorList>
    </citation>
    <scope>NUCLEOTIDE SEQUENCE</scope>
</reference>
<feature type="transmembrane region" description="Helical" evidence="1">
    <location>
        <begin position="7"/>
        <end position="32"/>
    </location>
</feature>
<keyword evidence="1" id="KW-0812">Transmembrane</keyword>
<name>A0A0F9TS32_9ZZZZ</name>
<proteinExistence type="predicted"/>
<accession>A0A0F9TS32</accession>
<comment type="caution">
    <text evidence="2">The sequence shown here is derived from an EMBL/GenBank/DDBJ whole genome shotgun (WGS) entry which is preliminary data.</text>
</comment>
<keyword evidence="1" id="KW-0472">Membrane</keyword>
<dbReference type="EMBL" id="LAZR01001463">
    <property type="protein sequence ID" value="KKN44208.1"/>
    <property type="molecule type" value="Genomic_DNA"/>
</dbReference>
<evidence type="ECO:0000256" key="1">
    <source>
        <dbReference type="SAM" id="Phobius"/>
    </source>
</evidence>
<keyword evidence="1" id="KW-1133">Transmembrane helix</keyword>
<dbReference type="AlphaFoldDB" id="A0A0F9TS32"/>
<feature type="transmembrane region" description="Helical" evidence="1">
    <location>
        <begin position="82"/>
        <end position="99"/>
    </location>
</feature>
<gene>
    <name evidence="2" type="ORF">LCGC14_0695560</name>
</gene>